<dbReference type="InterPro" id="IPR045028">
    <property type="entry name" value="DinG/Rad3-like"/>
</dbReference>
<dbReference type="GO" id="GO:0051536">
    <property type="term" value="F:iron-sulfur cluster binding"/>
    <property type="evidence" value="ECO:0007669"/>
    <property type="project" value="UniProtKB-KW"/>
</dbReference>
<dbReference type="VEuPathDB" id="VectorBase:ISCP_004102"/>
<dbReference type="SMART" id="SM00488">
    <property type="entry name" value="DEXDc2"/>
    <property type="match status" value="1"/>
</dbReference>
<dbReference type="PANTHER" id="PTHR11472">
    <property type="entry name" value="DNA REPAIR DEAD HELICASE RAD3/XP-D SUBFAMILY MEMBER"/>
    <property type="match status" value="1"/>
</dbReference>
<dbReference type="EMBL" id="ABJB011123705">
    <property type="status" value="NOT_ANNOTATED_CDS"/>
    <property type="molecule type" value="Genomic_DNA"/>
</dbReference>
<dbReference type="STRING" id="6945.B7PW21"/>
<evidence type="ECO:0000256" key="2">
    <source>
        <dbReference type="ARBA" id="ARBA00022741"/>
    </source>
</evidence>
<evidence type="ECO:0000256" key="7">
    <source>
        <dbReference type="ARBA" id="ARBA00023014"/>
    </source>
</evidence>
<reference evidence="11" key="2">
    <citation type="submission" date="2020-05" db="UniProtKB">
        <authorList>
            <consortium name="EnsemblMetazoa"/>
        </authorList>
    </citation>
    <scope>IDENTIFICATION</scope>
    <source>
        <strain evidence="11">wikel</strain>
    </source>
</reference>
<dbReference type="SMART" id="SM00491">
    <property type="entry name" value="HELICc2"/>
    <property type="match status" value="1"/>
</dbReference>
<dbReference type="EnsemblMetazoa" id="ISCW019247-RA">
    <property type="protein sequence ID" value="ISCW019247-PA"/>
    <property type="gene ID" value="ISCW019247"/>
</dbReference>
<evidence type="ECO:0000256" key="4">
    <source>
        <dbReference type="ARBA" id="ARBA00022806"/>
    </source>
</evidence>
<dbReference type="InterPro" id="IPR027417">
    <property type="entry name" value="P-loop_NTPase"/>
</dbReference>
<dbReference type="EMBL" id="ABJB010907895">
    <property type="status" value="NOT_ANNOTATED_CDS"/>
    <property type="molecule type" value="Genomic_DNA"/>
</dbReference>
<reference evidence="10 12" key="1">
    <citation type="submission" date="2008-03" db="EMBL/GenBank/DDBJ databases">
        <title>Annotation of Ixodes scapularis.</title>
        <authorList>
            <consortium name="Ixodes scapularis Genome Project Consortium"/>
            <person name="Caler E."/>
            <person name="Hannick L.I."/>
            <person name="Bidwell S."/>
            <person name="Joardar V."/>
            <person name="Thiagarajan M."/>
            <person name="Amedeo P."/>
            <person name="Galinsky K.J."/>
            <person name="Schobel S."/>
            <person name="Inman J."/>
            <person name="Hostetler J."/>
            <person name="Miller J."/>
            <person name="Hammond M."/>
            <person name="Megy K."/>
            <person name="Lawson D."/>
            <person name="Kodira C."/>
            <person name="Sutton G."/>
            <person name="Meyer J."/>
            <person name="Hill C.A."/>
            <person name="Birren B."/>
            <person name="Nene V."/>
            <person name="Collins F."/>
            <person name="Alarcon-Chaidez F."/>
            <person name="Wikel S."/>
            <person name="Strausberg R."/>
        </authorList>
    </citation>
    <scope>NUCLEOTIDE SEQUENCE [LARGE SCALE GENOMIC DNA]</scope>
    <source>
        <strain evidence="12">Wikel</strain>
        <strain evidence="10">Wikel colony</strain>
    </source>
</reference>
<dbReference type="EMBL" id="ABJB010328997">
    <property type="status" value="NOT_ANNOTATED_CDS"/>
    <property type="molecule type" value="Genomic_DNA"/>
</dbReference>
<dbReference type="GO" id="GO:0046872">
    <property type="term" value="F:metal ion binding"/>
    <property type="evidence" value="ECO:0007669"/>
    <property type="project" value="UniProtKB-KW"/>
</dbReference>
<keyword evidence="4" id="KW-0347">Helicase</keyword>
<keyword evidence="7" id="KW-0411">Iron-sulfur</keyword>
<dbReference type="AlphaFoldDB" id="B7PW21"/>
<feature type="domain" description="Helicase ATP-binding" evidence="9">
    <location>
        <begin position="1"/>
        <end position="181"/>
    </location>
</feature>
<dbReference type="GO" id="GO:0003678">
    <property type="term" value="F:DNA helicase activity"/>
    <property type="evidence" value="ECO:0000318"/>
    <property type="project" value="GO_Central"/>
</dbReference>
<dbReference type="EMBL" id="ABJB010136561">
    <property type="status" value="NOT_ANNOTATED_CDS"/>
    <property type="molecule type" value="Genomic_DNA"/>
</dbReference>
<dbReference type="PROSITE" id="PS51193">
    <property type="entry name" value="HELICASE_ATP_BIND_2"/>
    <property type="match status" value="1"/>
</dbReference>
<keyword evidence="8" id="KW-0413">Isomerase</keyword>
<dbReference type="GO" id="GO:0003677">
    <property type="term" value="F:DNA binding"/>
    <property type="evidence" value="ECO:0007669"/>
    <property type="project" value="InterPro"/>
</dbReference>
<dbReference type="Gene3D" id="3.40.50.300">
    <property type="entry name" value="P-loop containing nucleotide triphosphate hydrolases"/>
    <property type="match status" value="2"/>
</dbReference>
<dbReference type="GO" id="GO:1990918">
    <property type="term" value="P:double-strand break repair involved in meiotic recombination"/>
    <property type="evidence" value="ECO:0000318"/>
    <property type="project" value="GO_Central"/>
</dbReference>
<proteinExistence type="predicted"/>
<dbReference type="HOGENOM" id="CLU_349944_0_0_1"/>
<dbReference type="PROSITE" id="PS00690">
    <property type="entry name" value="DEAH_ATP_HELICASE"/>
    <property type="match status" value="1"/>
</dbReference>
<evidence type="ECO:0000313" key="10">
    <source>
        <dbReference type="EMBL" id="EEC10793.1"/>
    </source>
</evidence>
<dbReference type="VEuPathDB" id="VectorBase:ISCI019247"/>
<evidence type="ECO:0000256" key="5">
    <source>
        <dbReference type="ARBA" id="ARBA00022840"/>
    </source>
</evidence>
<dbReference type="GO" id="GO:0016818">
    <property type="term" value="F:hydrolase activity, acting on acid anhydrides, in phosphorus-containing anhydrides"/>
    <property type="evidence" value="ECO:0007669"/>
    <property type="project" value="InterPro"/>
</dbReference>
<dbReference type="VEuPathDB" id="VectorBase:ISCW019247"/>
<dbReference type="EMBL" id="DS804579">
    <property type="protein sequence ID" value="EEC10793.1"/>
    <property type="molecule type" value="Genomic_DNA"/>
</dbReference>
<dbReference type="OrthoDB" id="267079at2759"/>
<accession>B7PW21</accession>
<dbReference type="GO" id="GO:0005634">
    <property type="term" value="C:nucleus"/>
    <property type="evidence" value="ECO:0000318"/>
    <property type="project" value="GO_Central"/>
</dbReference>
<dbReference type="Pfam" id="PF06733">
    <property type="entry name" value="DEAD_2"/>
    <property type="match status" value="1"/>
</dbReference>
<dbReference type="InterPro" id="IPR010614">
    <property type="entry name" value="RAD3-like_helicase_DEAD"/>
</dbReference>
<keyword evidence="3" id="KW-0378">Hydrolase</keyword>
<gene>
    <name evidence="10" type="ORF">IscW_ISCW019247</name>
</gene>
<dbReference type="InterPro" id="IPR006554">
    <property type="entry name" value="Helicase-like_DEXD_c2"/>
</dbReference>
<keyword evidence="5" id="KW-0067">ATP-binding</keyword>
<organism>
    <name type="scientific">Ixodes scapularis</name>
    <name type="common">Black-legged tick</name>
    <name type="synonym">Deer tick</name>
    <dbReference type="NCBI Taxonomy" id="6945"/>
    <lineage>
        <taxon>Eukaryota</taxon>
        <taxon>Metazoa</taxon>
        <taxon>Ecdysozoa</taxon>
        <taxon>Arthropoda</taxon>
        <taxon>Chelicerata</taxon>
        <taxon>Arachnida</taxon>
        <taxon>Acari</taxon>
        <taxon>Parasitiformes</taxon>
        <taxon>Ixodida</taxon>
        <taxon>Ixodoidea</taxon>
        <taxon>Ixodidae</taxon>
        <taxon>Ixodinae</taxon>
        <taxon>Ixodes</taxon>
    </lineage>
</organism>
<dbReference type="EMBL" id="ABJB010211640">
    <property type="status" value="NOT_ANNOTATED_CDS"/>
    <property type="molecule type" value="Genomic_DNA"/>
</dbReference>
<evidence type="ECO:0000313" key="12">
    <source>
        <dbReference type="Proteomes" id="UP000001555"/>
    </source>
</evidence>
<dbReference type="SUPFAM" id="SSF52540">
    <property type="entry name" value="P-loop containing nucleoside triphosphate hydrolases"/>
    <property type="match status" value="1"/>
</dbReference>
<keyword evidence="2" id="KW-0547">Nucleotide-binding</keyword>
<evidence type="ECO:0000259" key="9">
    <source>
        <dbReference type="PROSITE" id="PS51193"/>
    </source>
</evidence>
<name>B7PW21_IXOSC</name>
<evidence type="ECO:0000256" key="3">
    <source>
        <dbReference type="ARBA" id="ARBA00022801"/>
    </source>
</evidence>
<dbReference type="InterPro" id="IPR014013">
    <property type="entry name" value="Helic_SF1/SF2_ATP-bd_DinG/Rad3"/>
</dbReference>
<dbReference type="EMBL" id="ABJB010755120">
    <property type="status" value="NOT_ANNOTATED_CDS"/>
    <property type="molecule type" value="Genomic_DNA"/>
</dbReference>
<keyword evidence="12" id="KW-1185">Reference proteome</keyword>
<keyword evidence="6" id="KW-0408">Iron</keyword>
<dbReference type="Pfam" id="PF13307">
    <property type="entry name" value="Helicase_C_2"/>
    <property type="match status" value="1"/>
</dbReference>
<keyword evidence="1" id="KW-0479">Metal-binding</keyword>
<dbReference type="InterPro" id="IPR006555">
    <property type="entry name" value="ATP-dep_Helicase_C"/>
</dbReference>
<dbReference type="GO" id="GO:0006289">
    <property type="term" value="P:nucleotide-excision repair"/>
    <property type="evidence" value="ECO:0000318"/>
    <property type="project" value="GO_Central"/>
</dbReference>
<evidence type="ECO:0000256" key="8">
    <source>
        <dbReference type="ARBA" id="ARBA00023235"/>
    </source>
</evidence>
<dbReference type="Proteomes" id="UP000001555">
    <property type="component" value="Unassembled WGS sequence"/>
</dbReference>
<evidence type="ECO:0000256" key="1">
    <source>
        <dbReference type="ARBA" id="ARBA00022723"/>
    </source>
</evidence>
<dbReference type="FunCoup" id="B7PW21">
    <property type="interactions" value="1217"/>
</dbReference>
<dbReference type="EMBL" id="ABJB010247583">
    <property type="status" value="NOT_ANNOTATED_CDS"/>
    <property type="molecule type" value="Genomic_DNA"/>
</dbReference>
<dbReference type="PANTHER" id="PTHR11472:SF47">
    <property type="entry name" value="FANCONI ANEMIA GROUP J PROTEIN"/>
    <property type="match status" value="1"/>
</dbReference>
<sequence length="805" mass="88655">MCILSSRERTCIHPRISRSSNKNEECKELLDDVGCRFQGNLKKGKEYPSLYESRIIEPYDLEDLVRIGTRQKASALPAPNSTYSLGACPYYWSLDMVDSSDIVFCPYNYLIDPVIRKCLSINLDNAVVVLDEAHNIEDISREVMSLSITQDQIRDIIMDLEDMIRQDALPDLHHSLARVMSKISVWISQHSDHLNDYRSFEQSGKVWSGNDIIALMIDIGLGPEAFESFRKTVAFVTSVEKDPEKYQPMLLASTSAILQNLVIILDFFYRSNMKYMSDFRAAVVKSVSKRRRSEAAGGWHTKSSAGNNSWTHTLSFWCLNPAVAMSDIKDKVHSLIVASGTLSPMESFESELDMPFKSQLQAKHVIPPDGNTGMWDNISEHKCIFVEPQKADAASFDASMVEYCRYATREAVDVPGTGALLLAVCRGKVSEGMDFADNTARAVVTVGIPFPNVKDIQVDQKRKYNDQCSKSGRPVMCGNFWYETQAFRALNQALGRCIRHRLDWGALIVVDQRFSENGRYQKALSKWISDRFRCFNRYEEAMGSLKAFMDSKMSTEDAQCVNGAVASWAGPPTLEAMMVAGTSNGYASTGLVNCDHSLDVTMSTGSASVFELTDDSSQEACMIVDGGVLSSSTVEMSTLQTESTVGQMDHGVSSTVVMSLDASTADCTSDKDSIILSPASTNTEKTVDSLNVVEINPCKKHCNAERMCEEASGSSGMSMGTPAVNCVFDEDTIIGSPTSVRMGETTDSLNVVEITAYENRCSDDVNKCGQVSSLSVMSVEAPAASDEDTIILSSPLHSADSPEIF</sequence>
<dbReference type="InterPro" id="IPR002464">
    <property type="entry name" value="DNA/RNA_helicase_DEAH_CS"/>
</dbReference>
<evidence type="ECO:0000256" key="6">
    <source>
        <dbReference type="ARBA" id="ARBA00023004"/>
    </source>
</evidence>
<protein>
    <recommendedName>
        <fullName evidence="9">Helicase ATP-binding domain-containing protein</fullName>
    </recommendedName>
</protein>
<evidence type="ECO:0000313" key="11">
    <source>
        <dbReference type="EnsemblMetazoa" id="ISCW019247-PA"/>
    </source>
</evidence>
<dbReference type="GO" id="GO:0005524">
    <property type="term" value="F:ATP binding"/>
    <property type="evidence" value="ECO:0007669"/>
    <property type="project" value="UniProtKB-KW"/>
</dbReference>
<dbReference type="InParanoid" id="B7PW21"/>
<dbReference type="EMBL" id="ABJB010546156">
    <property type="status" value="NOT_ANNOTATED_CDS"/>
    <property type="molecule type" value="Genomic_DNA"/>
</dbReference>
<dbReference type="PaxDb" id="6945-B7PW21"/>